<comment type="caution">
    <text evidence="1">The sequence shown here is derived from an EMBL/GenBank/DDBJ whole genome shotgun (WGS) entry which is preliminary data.</text>
</comment>
<organism evidence="1">
    <name type="scientific">marine sediment metagenome</name>
    <dbReference type="NCBI Taxonomy" id="412755"/>
    <lineage>
        <taxon>unclassified sequences</taxon>
        <taxon>metagenomes</taxon>
        <taxon>ecological metagenomes</taxon>
    </lineage>
</organism>
<dbReference type="AlphaFoldDB" id="X0YR36"/>
<sequence>MYNFDKDKMKIIAYRKGYNVSQKFKHNPAWDNIAEPFIIRQFAFITEVSNSFIKGLISDNNSTEKLDETKEFESVKQKKD</sequence>
<reference evidence="1" key="1">
    <citation type="journal article" date="2014" name="Front. Microbiol.">
        <title>High frequency of phylogenetically diverse reductive dehalogenase-homologous genes in deep subseafloor sedimentary metagenomes.</title>
        <authorList>
            <person name="Kawai M."/>
            <person name="Futagami T."/>
            <person name="Toyoda A."/>
            <person name="Takaki Y."/>
            <person name="Nishi S."/>
            <person name="Hori S."/>
            <person name="Arai W."/>
            <person name="Tsubouchi T."/>
            <person name="Morono Y."/>
            <person name="Uchiyama I."/>
            <person name="Ito T."/>
            <person name="Fujiyama A."/>
            <person name="Inagaki F."/>
            <person name="Takami H."/>
        </authorList>
    </citation>
    <scope>NUCLEOTIDE SEQUENCE</scope>
    <source>
        <strain evidence="1">Expedition CK06-06</strain>
    </source>
</reference>
<accession>X0YR36</accession>
<protein>
    <submittedName>
        <fullName evidence="1">Uncharacterized protein</fullName>
    </submittedName>
</protein>
<evidence type="ECO:0000313" key="1">
    <source>
        <dbReference type="EMBL" id="GAG58789.1"/>
    </source>
</evidence>
<dbReference type="EMBL" id="BART01002254">
    <property type="protein sequence ID" value="GAG58789.1"/>
    <property type="molecule type" value="Genomic_DNA"/>
</dbReference>
<name>X0YR36_9ZZZZ</name>
<proteinExistence type="predicted"/>
<gene>
    <name evidence="1" type="ORF">S01H4_07041</name>
</gene>